<organism evidence="2 3">
    <name type="scientific">Maritalea myrionectae</name>
    <dbReference type="NCBI Taxonomy" id="454601"/>
    <lineage>
        <taxon>Bacteria</taxon>
        <taxon>Pseudomonadati</taxon>
        <taxon>Pseudomonadota</taxon>
        <taxon>Alphaproteobacteria</taxon>
        <taxon>Hyphomicrobiales</taxon>
        <taxon>Devosiaceae</taxon>
        <taxon>Maritalea</taxon>
    </lineage>
</organism>
<sequence>MDNVVQGSPEWFQARLGMVTASKIVDVMSKGRGNAESVTRKNYMAQLVAERLSGQASEGFTNAAIEWGNECEPQARATYEVLTDRSVQEVGFIPHPSITMAGASPDGLVGDKGLIEIKCPNTATHIETMRADKIDRKYALQMQWQMECTGREWCDFVSFDPRLPANASLHIIRVDCDEELQSEIRKAVTTFLEELNALETELRQRGESEAVA</sequence>
<proteinExistence type="predicted"/>
<evidence type="ECO:0000259" key="1">
    <source>
        <dbReference type="Pfam" id="PF09588"/>
    </source>
</evidence>
<dbReference type="KEGG" id="mmyr:MXMO3_01667"/>
<evidence type="ECO:0000313" key="2">
    <source>
        <dbReference type="EMBL" id="AVX04193.1"/>
    </source>
</evidence>
<dbReference type="PANTHER" id="PTHR46609:SF6">
    <property type="entry name" value="EXONUCLEASE, PHAGE-TYPE_RECB, C-TERMINAL DOMAIN-CONTAINING PROTEIN-RELATED"/>
    <property type="match status" value="1"/>
</dbReference>
<protein>
    <submittedName>
        <fullName evidence="2">Exodeoxyribonuclease (Lambda-induced)</fullName>
    </submittedName>
</protein>
<feature type="domain" description="YqaJ viral recombinase" evidence="1">
    <location>
        <begin position="10"/>
        <end position="152"/>
    </location>
</feature>
<gene>
    <name evidence="2" type="ORF">MXMO3_01667</name>
</gene>
<accession>A0A2R4MDZ2</accession>
<dbReference type="Gene3D" id="3.90.320.10">
    <property type="match status" value="1"/>
</dbReference>
<dbReference type="CDD" id="cd22343">
    <property type="entry name" value="PDDEXK_lambda_exonuclease-like"/>
    <property type="match status" value="1"/>
</dbReference>
<dbReference type="RefSeq" id="WP_117395544.1">
    <property type="nucleotide sequence ID" value="NZ_CP021330.1"/>
</dbReference>
<name>A0A2R4MDZ2_9HYPH</name>
<reference evidence="2 3" key="1">
    <citation type="submission" date="2017-05" db="EMBL/GenBank/DDBJ databases">
        <title>Genome Analysis of Maritalea myrionectae HL2708#5.</title>
        <authorList>
            <consortium name="Cotde Inc.-PKNU"/>
            <person name="Jang D."/>
            <person name="Oh H.-M."/>
        </authorList>
    </citation>
    <scope>NUCLEOTIDE SEQUENCE [LARGE SCALE GENOMIC DNA]</scope>
    <source>
        <strain evidence="2 3">HL2708#5</strain>
    </source>
</reference>
<evidence type="ECO:0000313" key="3">
    <source>
        <dbReference type="Proteomes" id="UP000258927"/>
    </source>
</evidence>
<dbReference type="PANTHER" id="PTHR46609">
    <property type="entry name" value="EXONUCLEASE, PHAGE-TYPE/RECB, C-TERMINAL DOMAIN-CONTAINING PROTEIN"/>
    <property type="match status" value="1"/>
</dbReference>
<dbReference type="Pfam" id="PF09588">
    <property type="entry name" value="YqaJ"/>
    <property type="match status" value="1"/>
</dbReference>
<dbReference type="NCBIfam" id="TIGR03033">
    <property type="entry name" value="phage_rel_nuc"/>
    <property type="match status" value="1"/>
</dbReference>
<dbReference type="SUPFAM" id="SSF52980">
    <property type="entry name" value="Restriction endonuclease-like"/>
    <property type="match status" value="1"/>
</dbReference>
<dbReference type="InterPro" id="IPR017482">
    <property type="entry name" value="Lambda-type_endonuclease"/>
</dbReference>
<dbReference type="AlphaFoldDB" id="A0A2R4MDZ2"/>
<dbReference type="InterPro" id="IPR019080">
    <property type="entry name" value="YqaJ_viral_recombinase"/>
</dbReference>
<dbReference type="InterPro" id="IPR011335">
    <property type="entry name" value="Restrct_endonuc-II-like"/>
</dbReference>
<dbReference type="Proteomes" id="UP000258927">
    <property type="component" value="Chromosome"/>
</dbReference>
<dbReference type="InterPro" id="IPR051703">
    <property type="entry name" value="NF-kappa-B_Signaling_Reg"/>
</dbReference>
<keyword evidence="3" id="KW-1185">Reference proteome</keyword>
<dbReference type="EMBL" id="CP021330">
    <property type="protein sequence ID" value="AVX04193.1"/>
    <property type="molecule type" value="Genomic_DNA"/>
</dbReference>
<dbReference type="InterPro" id="IPR011604">
    <property type="entry name" value="PDDEXK-like_dom_sf"/>
</dbReference>